<dbReference type="SMART" id="SM00175">
    <property type="entry name" value="RAB"/>
    <property type="match status" value="1"/>
</dbReference>
<accession>A0A1V0SFX6</accession>
<dbReference type="EMBL" id="KY684104">
    <property type="protein sequence ID" value="ARF10613.1"/>
    <property type="molecule type" value="Genomic_DNA"/>
</dbReference>
<evidence type="ECO:0000256" key="2">
    <source>
        <dbReference type="ARBA" id="ARBA00022741"/>
    </source>
</evidence>
<dbReference type="InterPro" id="IPR005225">
    <property type="entry name" value="Small_GTP-bd"/>
</dbReference>
<protein>
    <submittedName>
        <fullName evidence="4">Ras family GTPase</fullName>
    </submittedName>
</protein>
<dbReference type="Gene3D" id="3.40.50.300">
    <property type="entry name" value="P-loop containing nucleotide triphosphate hydrolases"/>
    <property type="match status" value="1"/>
</dbReference>
<evidence type="ECO:0000313" key="4">
    <source>
        <dbReference type="EMBL" id="ARF10613.1"/>
    </source>
</evidence>
<evidence type="ECO:0000256" key="3">
    <source>
        <dbReference type="ARBA" id="ARBA00023134"/>
    </source>
</evidence>
<sequence>MDSYKISLLGEITVGKSTLVAYLKKNVFIPELDSTIGMHFMPLKYKDIQLNLWDTSGQERYQNITKLYYRNSVVIMLVYDLANNFESGLKYYLEEIKINTDNYKILLIGNKKDLIDDNNIVNIDNKVNDIIKNCDLQDKILDHVKISCKNLEGRDIILDKLYNYCKNNYIAIEEPIIILNNDNVTSSYCSC</sequence>
<dbReference type="NCBIfam" id="TIGR00231">
    <property type="entry name" value="small_GTP"/>
    <property type="match status" value="1"/>
</dbReference>
<dbReference type="InterPro" id="IPR050227">
    <property type="entry name" value="Rab"/>
</dbReference>
<dbReference type="InterPro" id="IPR027417">
    <property type="entry name" value="P-loop_NTPase"/>
</dbReference>
<keyword evidence="3" id="KW-0342">GTP-binding</keyword>
<dbReference type="SMART" id="SM00173">
    <property type="entry name" value="RAS"/>
    <property type="match status" value="1"/>
</dbReference>
<name>A0A1V0SFX6_9VIRU</name>
<dbReference type="PRINTS" id="PR00449">
    <property type="entry name" value="RASTRNSFRMNG"/>
</dbReference>
<dbReference type="GO" id="GO:0005525">
    <property type="term" value="F:GTP binding"/>
    <property type="evidence" value="ECO:0007669"/>
    <property type="project" value="UniProtKB-KW"/>
</dbReference>
<organism evidence="4">
    <name type="scientific">Hokovirus HKV1</name>
    <dbReference type="NCBI Taxonomy" id="1977638"/>
    <lineage>
        <taxon>Viruses</taxon>
        <taxon>Varidnaviria</taxon>
        <taxon>Bamfordvirae</taxon>
        <taxon>Nucleocytoviricota</taxon>
        <taxon>Megaviricetes</taxon>
        <taxon>Imitervirales</taxon>
        <taxon>Mimiviridae</taxon>
        <taxon>Klosneuvirinae</taxon>
        <taxon>Hokovirus</taxon>
    </lineage>
</organism>
<dbReference type="SUPFAM" id="SSF52540">
    <property type="entry name" value="P-loop containing nucleoside triphosphate hydrolases"/>
    <property type="match status" value="1"/>
</dbReference>
<dbReference type="PANTHER" id="PTHR47977">
    <property type="entry name" value="RAS-RELATED PROTEIN RAB"/>
    <property type="match status" value="1"/>
</dbReference>
<keyword evidence="2" id="KW-0547">Nucleotide-binding</keyword>
<dbReference type="CDD" id="cd00154">
    <property type="entry name" value="Rab"/>
    <property type="match status" value="1"/>
</dbReference>
<gene>
    <name evidence="4" type="ORF">Hokovirus_2_140</name>
</gene>
<reference evidence="4" key="1">
    <citation type="journal article" date="2017" name="Science">
        <title>Giant viruses with an expanded complement of translation system components.</title>
        <authorList>
            <person name="Schulz F."/>
            <person name="Yutin N."/>
            <person name="Ivanova N.N."/>
            <person name="Ortega D.R."/>
            <person name="Lee T.K."/>
            <person name="Vierheilig J."/>
            <person name="Daims H."/>
            <person name="Horn M."/>
            <person name="Wagner M."/>
            <person name="Jensen G.J."/>
            <person name="Kyrpides N.C."/>
            <person name="Koonin E.V."/>
            <person name="Woyke T."/>
        </authorList>
    </citation>
    <scope>NUCLEOTIDE SEQUENCE</scope>
    <source>
        <strain evidence="4">HKV1</strain>
    </source>
</reference>
<dbReference type="GO" id="GO:0020002">
    <property type="term" value="C:host cell plasma membrane"/>
    <property type="evidence" value="ECO:0007669"/>
    <property type="project" value="UniProtKB-SubCell"/>
</dbReference>
<dbReference type="Pfam" id="PF00071">
    <property type="entry name" value="Ras"/>
    <property type="match status" value="1"/>
</dbReference>
<dbReference type="PROSITE" id="PS51419">
    <property type="entry name" value="RAB"/>
    <property type="match status" value="1"/>
</dbReference>
<comment type="subcellular location">
    <subcellularLocation>
        <location evidence="1">Host cell membrane</location>
        <topology evidence="1">Lipid-anchor</topology>
        <orientation evidence="1">Cytoplasmic side</orientation>
    </subcellularLocation>
</comment>
<evidence type="ECO:0000256" key="1">
    <source>
        <dbReference type="ARBA" id="ARBA00004112"/>
    </source>
</evidence>
<dbReference type="SMART" id="SM00174">
    <property type="entry name" value="RHO"/>
    <property type="match status" value="1"/>
</dbReference>
<dbReference type="InterPro" id="IPR001806">
    <property type="entry name" value="Small_GTPase"/>
</dbReference>
<dbReference type="GO" id="GO:0003924">
    <property type="term" value="F:GTPase activity"/>
    <property type="evidence" value="ECO:0007669"/>
    <property type="project" value="InterPro"/>
</dbReference>
<proteinExistence type="predicted"/>